<reference evidence="1" key="2">
    <citation type="submission" date="2022-06" db="UniProtKB">
        <authorList>
            <consortium name="EnsemblMetazoa"/>
        </authorList>
    </citation>
    <scope>IDENTIFICATION</scope>
    <source>
        <strain evidence="1">PS312</strain>
    </source>
</reference>
<evidence type="ECO:0000313" key="2">
    <source>
        <dbReference type="Proteomes" id="UP000005239"/>
    </source>
</evidence>
<dbReference type="EnsemblMetazoa" id="PPA06678.1">
    <property type="protein sequence ID" value="PPA06678.1"/>
    <property type="gene ID" value="WBGene00096232"/>
</dbReference>
<dbReference type="Proteomes" id="UP000005239">
    <property type="component" value="Unassembled WGS sequence"/>
</dbReference>
<organism evidence="1 2">
    <name type="scientific">Pristionchus pacificus</name>
    <name type="common">Parasitic nematode worm</name>
    <dbReference type="NCBI Taxonomy" id="54126"/>
    <lineage>
        <taxon>Eukaryota</taxon>
        <taxon>Metazoa</taxon>
        <taxon>Ecdysozoa</taxon>
        <taxon>Nematoda</taxon>
        <taxon>Chromadorea</taxon>
        <taxon>Rhabditida</taxon>
        <taxon>Rhabditina</taxon>
        <taxon>Diplogasteromorpha</taxon>
        <taxon>Diplogasteroidea</taxon>
        <taxon>Neodiplogasteridae</taxon>
        <taxon>Pristionchus</taxon>
    </lineage>
</organism>
<gene>
    <name evidence="1" type="primary">WBGene00096232</name>
</gene>
<name>A0A2A6CCS9_PRIPA</name>
<sequence length="667" mass="77181">MEMRRVEIDNIVKEMGDVKEICGRCIKKEEKIDWEFGDRTGQIEMCKDMSGFQLRLYHIKRLRKRSSSMIEYVRYSALKRRVLSDTLKWEPILQVNEEKCLTLSRSIKISECDLEGMHLALCNHRTCLYNEGLDRVILFSREIAPKLRKAYAHEIGVDLEPTHTPCLVIHCSSFEWAFKEDASGMSQIWNWKTTGDVKEYETEALMHFDRGGRYLVLIPGRSMDISSLKTILQSVEGFIRGNARFFSTDLVDTLFVALSRHPSEYTVEQFSVTRFGSHRARPDHEATILMTTSLLSKTVIIDEDDDSTHSDKSSLLSSTSRILIPPPQNALPTDNIKGMSVHQRQMVIDRPQREAARLARELNRPNDIDSSSEEDSCHEELKLYRSSSLMDVKNTGRERTNVVLTARQQSLIDTKPSLILVQYYLDCGVDPSVYGRTSKRAFHVYLILTMPPSGEISSMNEFMSNIQEDYRNEVPARRESAIISYFGLDHLLNGSPGDYFAVKSELESEAARTLQRMWMHNAHRIRKMNRITESMVKKGRSKSRFDAWKKNFHPDDFGFVRISEEDYTHSEWAKFENLSSGRNCSRLDDGIDEDIQWLDKIGKLEGLDKKKNAALEKSLIKSIEAEIDWKGKAFSSELKAEILKEENEELRKRERERENGRRRRISE</sequence>
<accession>A0A2A6CCS9</accession>
<keyword evidence="2" id="KW-1185">Reference proteome</keyword>
<evidence type="ECO:0000313" key="1">
    <source>
        <dbReference type="EnsemblMetazoa" id="PPA06678.1"/>
    </source>
</evidence>
<protein>
    <submittedName>
        <fullName evidence="1">Uncharacterized protein</fullName>
    </submittedName>
</protein>
<accession>A0A8R1Y8G6</accession>
<reference evidence="2" key="1">
    <citation type="journal article" date="2008" name="Nat. Genet.">
        <title>The Pristionchus pacificus genome provides a unique perspective on nematode lifestyle and parasitism.</title>
        <authorList>
            <person name="Dieterich C."/>
            <person name="Clifton S.W."/>
            <person name="Schuster L.N."/>
            <person name="Chinwalla A."/>
            <person name="Delehaunty K."/>
            <person name="Dinkelacker I."/>
            <person name="Fulton L."/>
            <person name="Fulton R."/>
            <person name="Godfrey J."/>
            <person name="Minx P."/>
            <person name="Mitreva M."/>
            <person name="Roeseler W."/>
            <person name="Tian H."/>
            <person name="Witte H."/>
            <person name="Yang S.P."/>
            <person name="Wilson R.K."/>
            <person name="Sommer R.J."/>
        </authorList>
    </citation>
    <scope>NUCLEOTIDE SEQUENCE [LARGE SCALE GENOMIC DNA]</scope>
    <source>
        <strain evidence="2">PS312</strain>
    </source>
</reference>
<proteinExistence type="predicted"/>
<dbReference type="AlphaFoldDB" id="A0A2A6CCS9"/>